<accession>E9HEN6</accession>
<dbReference type="PANTHER" id="PTHR24198:SF165">
    <property type="entry name" value="ANKYRIN REPEAT-CONTAINING PROTEIN-RELATED"/>
    <property type="match status" value="1"/>
</dbReference>
<sequence>TPLITAAQHSACRVVAKLVQLGAEVNERDNQGNTALHYAVLNSSEKTVVILSMSGADVNIQNSDGQTEIHLLAFSHDNNLAKHVCHSKNSIDMNMKDHDGLTPFMAAVMKDNKKLITFGQDTHINLVDDSDHSALALAISHGYEVAVEILLLQEADIKQIDNSGNSMLHIACAGPSIHIARHMLELFTDLNTQNLAGETPLHLA</sequence>
<dbReference type="STRING" id="6669.E9HEN6"/>
<feature type="non-terminal residue" evidence="4">
    <location>
        <position position="1"/>
    </location>
</feature>
<feature type="repeat" description="ANK" evidence="3">
    <location>
        <begin position="31"/>
        <end position="63"/>
    </location>
</feature>
<name>E9HEN6_DAPPU</name>
<organism evidence="4 5">
    <name type="scientific">Daphnia pulex</name>
    <name type="common">Water flea</name>
    <dbReference type="NCBI Taxonomy" id="6669"/>
    <lineage>
        <taxon>Eukaryota</taxon>
        <taxon>Metazoa</taxon>
        <taxon>Ecdysozoa</taxon>
        <taxon>Arthropoda</taxon>
        <taxon>Crustacea</taxon>
        <taxon>Branchiopoda</taxon>
        <taxon>Diplostraca</taxon>
        <taxon>Cladocera</taxon>
        <taxon>Anomopoda</taxon>
        <taxon>Daphniidae</taxon>
        <taxon>Daphnia</taxon>
    </lineage>
</organism>
<evidence type="ECO:0000313" key="5">
    <source>
        <dbReference type="Proteomes" id="UP000000305"/>
    </source>
</evidence>
<feature type="repeat" description="ANK" evidence="3">
    <location>
        <begin position="1"/>
        <end position="30"/>
    </location>
</feature>
<dbReference type="InterPro" id="IPR002110">
    <property type="entry name" value="Ankyrin_rpt"/>
</dbReference>
<reference evidence="4 5" key="1">
    <citation type="journal article" date="2011" name="Science">
        <title>The ecoresponsive genome of Daphnia pulex.</title>
        <authorList>
            <person name="Colbourne J.K."/>
            <person name="Pfrender M.E."/>
            <person name="Gilbert D."/>
            <person name="Thomas W.K."/>
            <person name="Tucker A."/>
            <person name="Oakley T.H."/>
            <person name="Tokishita S."/>
            <person name="Aerts A."/>
            <person name="Arnold G.J."/>
            <person name="Basu M.K."/>
            <person name="Bauer D.J."/>
            <person name="Caceres C.E."/>
            <person name="Carmel L."/>
            <person name="Casola C."/>
            <person name="Choi J.H."/>
            <person name="Detter J.C."/>
            <person name="Dong Q."/>
            <person name="Dusheyko S."/>
            <person name="Eads B.D."/>
            <person name="Frohlich T."/>
            <person name="Geiler-Samerotte K.A."/>
            <person name="Gerlach D."/>
            <person name="Hatcher P."/>
            <person name="Jogdeo S."/>
            <person name="Krijgsveld J."/>
            <person name="Kriventseva E.V."/>
            <person name="Kultz D."/>
            <person name="Laforsch C."/>
            <person name="Lindquist E."/>
            <person name="Lopez J."/>
            <person name="Manak J.R."/>
            <person name="Muller J."/>
            <person name="Pangilinan J."/>
            <person name="Patwardhan R.P."/>
            <person name="Pitluck S."/>
            <person name="Pritham E.J."/>
            <person name="Rechtsteiner A."/>
            <person name="Rho M."/>
            <person name="Rogozin I.B."/>
            <person name="Sakarya O."/>
            <person name="Salamov A."/>
            <person name="Schaack S."/>
            <person name="Shapiro H."/>
            <person name="Shiga Y."/>
            <person name="Skalitzky C."/>
            <person name="Smith Z."/>
            <person name="Souvorov A."/>
            <person name="Sung W."/>
            <person name="Tang Z."/>
            <person name="Tsuchiya D."/>
            <person name="Tu H."/>
            <person name="Vos H."/>
            <person name="Wang M."/>
            <person name="Wolf Y.I."/>
            <person name="Yamagata H."/>
            <person name="Yamada T."/>
            <person name="Ye Y."/>
            <person name="Shaw J.R."/>
            <person name="Andrews J."/>
            <person name="Crease T.J."/>
            <person name="Tang H."/>
            <person name="Lucas S.M."/>
            <person name="Robertson H.M."/>
            <person name="Bork P."/>
            <person name="Koonin E.V."/>
            <person name="Zdobnov E.M."/>
            <person name="Grigoriev I.V."/>
            <person name="Lynch M."/>
            <person name="Boore J.L."/>
        </authorList>
    </citation>
    <scope>NUCLEOTIDE SEQUENCE [LARGE SCALE GENOMIC DNA]</scope>
</reference>
<gene>
    <name evidence="4" type="ORF">DAPPUDRAFT_14628</name>
</gene>
<feature type="non-terminal residue" evidence="4">
    <location>
        <position position="204"/>
    </location>
</feature>
<dbReference type="eggNOG" id="KOG0504">
    <property type="taxonomic scope" value="Eukaryota"/>
</dbReference>
<dbReference type="SUPFAM" id="SSF48403">
    <property type="entry name" value="Ankyrin repeat"/>
    <property type="match status" value="1"/>
</dbReference>
<evidence type="ECO:0000256" key="2">
    <source>
        <dbReference type="ARBA" id="ARBA00023043"/>
    </source>
</evidence>
<dbReference type="Pfam" id="PF12796">
    <property type="entry name" value="Ank_2"/>
    <property type="match status" value="2"/>
</dbReference>
<dbReference type="SMART" id="SM00248">
    <property type="entry name" value="ANK"/>
    <property type="match status" value="6"/>
</dbReference>
<dbReference type="Proteomes" id="UP000000305">
    <property type="component" value="Unassembled WGS sequence"/>
</dbReference>
<dbReference type="PANTHER" id="PTHR24198">
    <property type="entry name" value="ANKYRIN REPEAT AND PROTEIN KINASE DOMAIN-CONTAINING PROTEIN"/>
    <property type="match status" value="1"/>
</dbReference>
<dbReference type="InterPro" id="IPR036770">
    <property type="entry name" value="Ankyrin_rpt-contain_sf"/>
</dbReference>
<evidence type="ECO:0000256" key="3">
    <source>
        <dbReference type="PROSITE-ProRule" id="PRU00023"/>
    </source>
</evidence>
<dbReference type="HOGENOM" id="CLU_000134_14_0_1"/>
<keyword evidence="1" id="KW-0677">Repeat</keyword>
<keyword evidence="2 3" id="KW-0040">ANK repeat</keyword>
<dbReference type="KEGG" id="dpx:DAPPUDRAFT_14628"/>
<dbReference type="OrthoDB" id="6346951at2759"/>
<dbReference type="AlphaFoldDB" id="E9HEN6"/>
<protein>
    <submittedName>
        <fullName evidence="4">Uncharacterized protein</fullName>
    </submittedName>
</protein>
<dbReference type="PhylomeDB" id="E9HEN6"/>
<dbReference type="InParanoid" id="E9HEN6"/>
<dbReference type="Gene3D" id="1.25.40.20">
    <property type="entry name" value="Ankyrin repeat-containing domain"/>
    <property type="match status" value="2"/>
</dbReference>
<evidence type="ECO:0000256" key="1">
    <source>
        <dbReference type="ARBA" id="ARBA00022737"/>
    </source>
</evidence>
<dbReference type="PROSITE" id="PS50297">
    <property type="entry name" value="ANK_REP_REGION"/>
    <property type="match status" value="2"/>
</dbReference>
<evidence type="ECO:0000313" key="4">
    <source>
        <dbReference type="EMBL" id="EFX69787.1"/>
    </source>
</evidence>
<dbReference type="EMBL" id="GL732630">
    <property type="protein sequence ID" value="EFX69787.1"/>
    <property type="molecule type" value="Genomic_DNA"/>
</dbReference>
<keyword evidence="5" id="KW-1185">Reference proteome</keyword>
<dbReference type="OMA" id="QDTHINL"/>
<dbReference type="PROSITE" id="PS50088">
    <property type="entry name" value="ANK_REPEAT"/>
    <property type="match status" value="2"/>
</dbReference>
<proteinExistence type="predicted"/>